<dbReference type="EMBL" id="BAABJM010000002">
    <property type="protein sequence ID" value="GAA5054445.1"/>
    <property type="molecule type" value="Genomic_DNA"/>
</dbReference>
<dbReference type="Proteomes" id="UP001500603">
    <property type="component" value="Unassembled WGS sequence"/>
</dbReference>
<name>A0ABP9KC84_9NOCA</name>
<evidence type="ECO:0000313" key="3">
    <source>
        <dbReference type="Proteomes" id="UP001500603"/>
    </source>
</evidence>
<keyword evidence="1" id="KW-0472">Membrane</keyword>
<sequence>MTELETEKAHPVTGLRGLRERIARRRGLNLAYRIGVAVVGVAVLALGVLAIPYPGPGWLIVFAGLGILASEFAWAHRVLTWVRDKYKQVMAWYTSQGIFVRALGAIATFLLVVVTLWLLNTFGWIGSWFGIDWRWISSPFRW</sequence>
<accession>A0ABP9KC84</accession>
<feature type="transmembrane region" description="Helical" evidence="1">
    <location>
        <begin position="57"/>
        <end position="77"/>
    </location>
</feature>
<dbReference type="InterPro" id="IPR013434">
    <property type="entry name" value="CHP02611"/>
</dbReference>
<organism evidence="2 3">
    <name type="scientific">Nocardia callitridis</name>
    <dbReference type="NCBI Taxonomy" id="648753"/>
    <lineage>
        <taxon>Bacteria</taxon>
        <taxon>Bacillati</taxon>
        <taxon>Actinomycetota</taxon>
        <taxon>Actinomycetes</taxon>
        <taxon>Mycobacteriales</taxon>
        <taxon>Nocardiaceae</taxon>
        <taxon>Nocardia</taxon>
    </lineage>
</organism>
<dbReference type="RefSeq" id="WP_345495892.1">
    <property type="nucleotide sequence ID" value="NZ_BAABJM010000002.1"/>
</dbReference>
<reference evidence="3" key="1">
    <citation type="journal article" date="2019" name="Int. J. Syst. Evol. Microbiol.">
        <title>The Global Catalogue of Microorganisms (GCM) 10K type strain sequencing project: providing services to taxonomists for standard genome sequencing and annotation.</title>
        <authorList>
            <consortium name="The Broad Institute Genomics Platform"/>
            <consortium name="The Broad Institute Genome Sequencing Center for Infectious Disease"/>
            <person name="Wu L."/>
            <person name="Ma J."/>
        </authorList>
    </citation>
    <scope>NUCLEOTIDE SEQUENCE [LARGE SCALE GENOMIC DNA]</scope>
    <source>
        <strain evidence="3">JCM 18298</strain>
    </source>
</reference>
<evidence type="ECO:0000256" key="1">
    <source>
        <dbReference type="SAM" id="Phobius"/>
    </source>
</evidence>
<dbReference type="NCBIfam" id="TIGR02611">
    <property type="entry name" value="TIGR02611 family protein"/>
    <property type="match status" value="1"/>
</dbReference>
<keyword evidence="1" id="KW-1133">Transmembrane helix</keyword>
<feature type="transmembrane region" description="Helical" evidence="1">
    <location>
        <begin position="30"/>
        <end position="51"/>
    </location>
</feature>
<dbReference type="Pfam" id="PF09656">
    <property type="entry name" value="PGPGW"/>
    <property type="match status" value="1"/>
</dbReference>
<keyword evidence="3" id="KW-1185">Reference proteome</keyword>
<proteinExistence type="predicted"/>
<protein>
    <submittedName>
        <fullName evidence="2">TIGR02611 family protein</fullName>
    </submittedName>
</protein>
<dbReference type="InterPro" id="IPR019099">
    <property type="entry name" value="Uncharacterised_PGPGW_TM"/>
</dbReference>
<evidence type="ECO:0000313" key="2">
    <source>
        <dbReference type="EMBL" id="GAA5054445.1"/>
    </source>
</evidence>
<keyword evidence="1" id="KW-0812">Transmembrane</keyword>
<gene>
    <name evidence="2" type="ORF">GCM10023318_29430</name>
</gene>
<comment type="caution">
    <text evidence="2">The sequence shown here is derived from an EMBL/GenBank/DDBJ whole genome shotgun (WGS) entry which is preliminary data.</text>
</comment>
<feature type="transmembrane region" description="Helical" evidence="1">
    <location>
        <begin position="98"/>
        <end position="119"/>
    </location>
</feature>